<dbReference type="AlphaFoldDB" id="A0A7R9QMI2"/>
<reference evidence="3" key="1">
    <citation type="submission" date="2020-11" db="EMBL/GenBank/DDBJ databases">
        <authorList>
            <person name="Tran Van P."/>
        </authorList>
    </citation>
    <scope>NUCLEOTIDE SEQUENCE</scope>
</reference>
<proteinExistence type="predicted"/>
<evidence type="ECO:0000256" key="2">
    <source>
        <dbReference type="SAM" id="Phobius"/>
    </source>
</evidence>
<feature type="transmembrane region" description="Helical" evidence="2">
    <location>
        <begin position="55"/>
        <end position="80"/>
    </location>
</feature>
<evidence type="ECO:0000313" key="4">
    <source>
        <dbReference type="Proteomes" id="UP000728032"/>
    </source>
</evidence>
<dbReference type="Proteomes" id="UP000728032">
    <property type="component" value="Unassembled WGS sequence"/>
</dbReference>
<sequence>MVDIDNDEGYELIEEPIHGNDSTFRSVIAIRNTKQSDFGSYNCSVWNEFANFSPLLLSVGIIICGIVFIIVSTIIIILWFKHKNKFFDLKLGQTLSVDINSTANGKPNNLVIGSASSGSSRTDSDIKMEVRTTSSLSQQLDDTDHHCNERNDRKNIAQELNNIYNKANSAAQPFVFPSIQNSNGFIPTYVDYSHDYLLVPSAQVPSTRNSLSPNHSQHAAIIISSVDNQRASYAIEPTYGTLGSDQRYRPVGYANPYLRTSNSSSFVTTNSDNNNTNNQLSAGMYSANQRYITNNGHTGQSSQNNQLATHNTNNE</sequence>
<name>A0A7R9QMI2_9ACAR</name>
<dbReference type="EMBL" id="CAJPVJ010003815">
    <property type="protein sequence ID" value="CAG2167967.1"/>
    <property type="molecule type" value="Genomic_DNA"/>
</dbReference>
<protein>
    <submittedName>
        <fullName evidence="3">Uncharacterized protein</fullName>
    </submittedName>
</protein>
<keyword evidence="2" id="KW-1133">Transmembrane helix</keyword>
<gene>
    <name evidence="3" type="ORF">ONB1V03_LOCUS7461</name>
</gene>
<accession>A0A7R9QMI2</accession>
<keyword evidence="2" id="KW-0812">Transmembrane</keyword>
<keyword evidence="2" id="KW-0472">Membrane</keyword>
<organism evidence="3">
    <name type="scientific">Oppiella nova</name>
    <dbReference type="NCBI Taxonomy" id="334625"/>
    <lineage>
        <taxon>Eukaryota</taxon>
        <taxon>Metazoa</taxon>
        <taxon>Ecdysozoa</taxon>
        <taxon>Arthropoda</taxon>
        <taxon>Chelicerata</taxon>
        <taxon>Arachnida</taxon>
        <taxon>Acari</taxon>
        <taxon>Acariformes</taxon>
        <taxon>Sarcoptiformes</taxon>
        <taxon>Oribatida</taxon>
        <taxon>Brachypylina</taxon>
        <taxon>Oppioidea</taxon>
        <taxon>Oppiidae</taxon>
        <taxon>Oppiella</taxon>
    </lineage>
</organism>
<dbReference type="OrthoDB" id="6523235at2759"/>
<evidence type="ECO:0000313" key="3">
    <source>
        <dbReference type="EMBL" id="CAD7649783.1"/>
    </source>
</evidence>
<dbReference type="EMBL" id="OC918640">
    <property type="protein sequence ID" value="CAD7649783.1"/>
    <property type="molecule type" value="Genomic_DNA"/>
</dbReference>
<keyword evidence="4" id="KW-1185">Reference proteome</keyword>
<evidence type="ECO:0000256" key="1">
    <source>
        <dbReference type="SAM" id="MobiDB-lite"/>
    </source>
</evidence>
<feature type="region of interest" description="Disordered" evidence="1">
    <location>
        <begin position="292"/>
        <end position="315"/>
    </location>
</feature>